<dbReference type="RefSeq" id="WP_188215252.1">
    <property type="nucleotide sequence ID" value="NZ_BAABGH010000008.1"/>
</dbReference>
<dbReference type="InterPro" id="IPR036514">
    <property type="entry name" value="SGNH_hydro_sf"/>
</dbReference>
<evidence type="ECO:0008006" key="6">
    <source>
        <dbReference type="Google" id="ProtNLM"/>
    </source>
</evidence>
<evidence type="ECO:0000313" key="5">
    <source>
        <dbReference type="Proteomes" id="UP000602057"/>
    </source>
</evidence>
<evidence type="ECO:0000259" key="2">
    <source>
        <dbReference type="Pfam" id="PF13472"/>
    </source>
</evidence>
<dbReference type="Pfam" id="PF17996">
    <property type="entry name" value="CE2_N"/>
    <property type="match status" value="1"/>
</dbReference>
<dbReference type="GO" id="GO:0052689">
    <property type="term" value="F:carboxylic ester hydrolase activity"/>
    <property type="evidence" value="ECO:0007669"/>
    <property type="project" value="InterPro"/>
</dbReference>
<reference evidence="4" key="2">
    <citation type="submission" date="2020-09" db="EMBL/GenBank/DDBJ databases">
        <authorList>
            <person name="Wu Z."/>
        </authorList>
    </citation>
    <scope>NUCLEOTIDE SEQUENCE</scope>
    <source>
        <strain evidence="4">SC17</strain>
    </source>
</reference>
<feature type="domain" description="Carbohydrate esterase 2 N-terminal" evidence="3">
    <location>
        <begin position="38"/>
        <end position="139"/>
    </location>
</feature>
<accession>A0A8J6UAV6</accession>
<dbReference type="SUPFAM" id="SSF52266">
    <property type="entry name" value="SGNH hydrolase"/>
    <property type="match status" value="1"/>
</dbReference>
<dbReference type="InterPro" id="IPR013830">
    <property type="entry name" value="SGNH_hydro"/>
</dbReference>
<evidence type="ECO:0000259" key="3">
    <source>
        <dbReference type="Pfam" id="PF17996"/>
    </source>
</evidence>
<evidence type="ECO:0000313" key="4">
    <source>
        <dbReference type="EMBL" id="MBD0834797.1"/>
    </source>
</evidence>
<keyword evidence="5" id="KW-1185">Reference proteome</keyword>
<feature type="chain" id="PRO_5035288957" description="Endoglucanase E" evidence="1">
    <location>
        <begin position="25"/>
        <end position="340"/>
    </location>
</feature>
<gene>
    <name evidence="4" type="ORF">ICJ84_05075</name>
</gene>
<organism evidence="4 5">
    <name type="scientific">Aestuariibaculum suncheonense</name>
    <dbReference type="NCBI Taxonomy" id="1028745"/>
    <lineage>
        <taxon>Bacteria</taxon>
        <taxon>Pseudomonadati</taxon>
        <taxon>Bacteroidota</taxon>
        <taxon>Flavobacteriia</taxon>
        <taxon>Flavobacteriales</taxon>
        <taxon>Flavobacteriaceae</taxon>
    </lineage>
</organism>
<dbReference type="PANTHER" id="PTHR37834">
    <property type="entry name" value="GDSL-LIKE LIPASE/ACYLHYDROLASE DOMAIN PROTEIN (AFU_ORTHOLOGUE AFUA_2G00620)"/>
    <property type="match status" value="1"/>
</dbReference>
<feature type="signal peptide" evidence="1">
    <location>
        <begin position="1"/>
        <end position="24"/>
    </location>
</feature>
<dbReference type="Gene3D" id="3.40.50.1110">
    <property type="entry name" value="SGNH hydrolase"/>
    <property type="match status" value="1"/>
</dbReference>
<dbReference type="PANTHER" id="PTHR37834:SF2">
    <property type="entry name" value="ESTERASE, SGNH HYDROLASE-TYPE"/>
    <property type="match status" value="1"/>
</dbReference>
<keyword evidence="1" id="KW-0732">Signal</keyword>
<dbReference type="Pfam" id="PF13472">
    <property type="entry name" value="Lipase_GDSL_2"/>
    <property type="match status" value="1"/>
</dbReference>
<dbReference type="InterPro" id="IPR040794">
    <property type="entry name" value="CE2_N"/>
</dbReference>
<dbReference type="InterPro" id="IPR052762">
    <property type="entry name" value="PCW_deacetylase/CE"/>
</dbReference>
<dbReference type="CDD" id="cd01831">
    <property type="entry name" value="Endoglucanase_E_like"/>
    <property type="match status" value="1"/>
</dbReference>
<dbReference type="EMBL" id="JACVXC010000001">
    <property type="protein sequence ID" value="MBD0834797.1"/>
    <property type="molecule type" value="Genomic_DNA"/>
</dbReference>
<sequence>MMRNIGLNFYILVLLVIFCNIAHATTGFGSLTDSNIEYVGRWDKCDKNVFRSYWGGAYLKVTFTGRTIKIKLAKAANIYVSVDGLGYKKYSNAKGVVDLTPNILQNEIHTLVVVANYANDEIHFQGFILEKEGITLAQPEKDIIEFVGNSITSGQNTTMGNLSAYPWLTGEALQVDHTQISQPGITLVDGYYYNANWAPKRGQSVQYFLMKTSNHEISSTWNFSVYTPKVLVINIGTNDYNLKVPNELFESTYQLFVQRIRRKYPNTEIFLMETFAGYYTEEIRNVVNMCLDSGDSKIHFVETKNWLLKPNDYVDQNHPNDIGHKKIAEKLSEVLKDYIN</sequence>
<dbReference type="Gene3D" id="2.60.120.260">
    <property type="entry name" value="Galactose-binding domain-like"/>
    <property type="match status" value="1"/>
</dbReference>
<name>A0A8J6UAV6_9FLAO</name>
<reference evidence="4" key="1">
    <citation type="journal article" date="2013" name="Int. J. Syst. Evol. Microbiol.">
        <title>Aestuariibaculum suncheonense gen. nov., sp. nov., a marine bacterium of the family Flavobacteriaceae isolated from a tidal flat and emended descriptions of the genera Gaetbulibacter and Tamlana.</title>
        <authorList>
            <person name="Jeong S.H."/>
            <person name="Park M.S."/>
            <person name="Jin H.M."/>
            <person name="Lee K."/>
            <person name="Park W."/>
            <person name="Jeon C.O."/>
        </authorList>
    </citation>
    <scope>NUCLEOTIDE SEQUENCE</scope>
    <source>
        <strain evidence="4">SC17</strain>
    </source>
</reference>
<dbReference type="InterPro" id="IPR037461">
    <property type="entry name" value="CtCE2-like_dom"/>
</dbReference>
<evidence type="ECO:0000256" key="1">
    <source>
        <dbReference type="SAM" id="SignalP"/>
    </source>
</evidence>
<dbReference type="AlphaFoldDB" id="A0A8J6UAV6"/>
<comment type="caution">
    <text evidence="4">The sequence shown here is derived from an EMBL/GenBank/DDBJ whole genome shotgun (WGS) entry which is preliminary data.</text>
</comment>
<protein>
    <recommendedName>
        <fullName evidence="6">Endoglucanase E</fullName>
    </recommendedName>
</protein>
<proteinExistence type="predicted"/>
<feature type="domain" description="SGNH hydrolase-type esterase" evidence="2">
    <location>
        <begin position="146"/>
        <end position="325"/>
    </location>
</feature>
<dbReference type="Proteomes" id="UP000602057">
    <property type="component" value="Unassembled WGS sequence"/>
</dbReference>